<dbReference type="OrthoDB" id="10254794at2759"/>
<feature type="compositionally biased region" description="Basic residues" evidence="4">
    <location>
        <begin position="1"/>
        <end position="14"/>
    </location>
</feature>
<feature type="compositionally biased region" description="Acidic residues" evidence="4">
    <location>
        <begin position="94"/>
        <end position="124"/>
    </location>
</feature>
<name>A0A8J2JIN6_9HEXA</name>
<comment type="caution">
    <text evidence="6">The sequence shown here is derived from an EMBL/GenBank/DDBJ whole genome shotgun (WGS) entry which is preliminary data.</text>
</comment>
<dbReference type="GO" id="GO:0060271">
    <property type="term" value="P:cilium assembly"/>
    <property type="evidence" value="ECO:0007669"/>
    <property type="project" value="TreeGrafter"/>
</dbReference>
<evidence type="ECO:0000256" key="3">
    <source>
        <dbReference type="ARBA" id="ARBA00023273"/>
    </source>
</evidence>
<feature type="compositionally biased region" description="Polar residues" evidence="4">
    <location>
        <begin position="201"/>
        <end position="216"/>
    </location>
</feature>
<reference evidence="6" key="1">
    <citation type="submission" date="2021-06" db="EMBL/GenBank/DDBJ databases">
        <authorList>
            <person name="Hodson N. C."/>
            <person name="Mongue J. A."/>
            <person name="Jaron S. K."/>
        </authorList>
    </citation>
    <scope>NUCLEOTIDE SEQUENCE</scope>
</reference>
<dbReference type="GO" id="GO:0005930">
    <property type="term" value="C:axoneme"/>
    <property type="evidence" value="ECO:0007669"/>
    <property type="project" value="TreeGrafter"/>
</dbReference>
<dbReference type="GO" id="GO:0036064">
    <property type="term" value="C:ciliary basal body"/>
    <property type="evidence" value="ECO:0007669"/>
    <property type="project" value="TreeGrafter"/>
</dbReference>
<gene>
    <name evidence="6" type="ORF">AFUS01_LOCUS10235</name>
</gene>
<evidence type="ECO:0000256" key="1">
    <source>
        <dbReference type="ARBA" id="ARBA00004138"/>
    </source>
</evidence>
<feature type="region of interest" description="Disordered" evidence="4">
    <location>
        <begin position="1"/>
        <end position="28"/>
    </location>
</feature>
<evidence type="ECO:0000256" key="4">
    <source>
        <dbReference type="SAM" id="MobiDB-lite"/>
    </source>
</evidence>
<accession>A0A8J2JIN6</accession>
<dbReference type="InterPro" id="IPR051885">
    <property type="entry name" value="CC_CF"/>
</dbReference>
<sequence length="605" mass="70894">MSKKGIHPHPKIHANKSPSSKMTFSRAHSKDILSAEDVRDLLSQTSLRNLLREEQKHSSDDLIRLLDNRDSKFTHDSSEESEEDSSVYEQSSTAEDEESDEDEEGINEDEEQDEDACEEHEEPENTASQESFKLPEEYEPNSQHQERIERYLTLCQDYKYLRKKNHFLQDKLYQLSVRKGIISTKEKHTESRSKKKRRIAHQTNTVGKFSGSQEDPGSSVVKSDKHETSSYSGSQASTATIFEGFRESRLSTKYEKVVHRIWQMERLREDIVERNNDRILEMKVKKDETDQECVLYFNETMNQIRRYSQEATNSNTGHHLPNIETDNYIDEMGKLFQKLRQTVRKFYLNWHGLNYEVKRLEEAELASQGEGLQIIEYEQLCGENETLRNKLDDRILELKKIKTKITNSVLVLAHFQEKRNVFMENIVSCQVSLDVLKSRILQITDVLDSITDRFVILKDEEKTLDRQSEVIDNATIMKDLTKTIQEVTDLRAESNKMKYQERFKTLEIQNIKEQITYIKDHVPELQLRKANDKSCWTLDDSNRSEKVKCVTPSRLELEKEFKKLRLLQLLELRTVEPWQETRRQLSLSGIYPPCFASHPVTTTPV</sequence>
<evidence type="ECO:0000313" key="6">
    <source>
        <dbReference type="EMBL" id="CAG7720985.1"/>
    </source>
</evidence>
<proteinExistence type="predicted"/>
<feature type="domain" description="CCDC113/CCDC96 coiled-coil" evidence="5">
    <location>
        <begin position="351"/>
        <end position="499"/>
    </location>
</feature>
<protein>
    <recommendedName>
        <fullName evidence="5">CCDC113/CCDC96 coiled-coil domain-containing protein</fullName>
    </recommendedName>
</protein>
<comment type="subcellular location">
    <subcellularLocation>
        <location evidence="1">Cell projection</location>
        <location evidence="1">Cilium</location>
    </subcellularLocation>
</comment>
<dbReference type="PANTHER" id="PTHR15654:SF1">
    <property type="entry name" value="COILED-COIL DOMAIN-CONTAINING PROTEIN 96"/>
    <property type="match status" value="1"/>
</dbReference>
<feature type="region of interest" description="Disordered" evidence="4">
    <location>
        <begin position="73"/>
        <end position="145"/>
    </location>
</feature>
<organism evidence="6 7">
    <name type="scientific">Allacma fusca</name>
    <dbReference type="NCBI Taxonomy" id="39272"/>
    <lineage>
        <taxon>Eukaryota</taxon>
        <taxon>Metazoa</taxon>
        <taxon>Ecdysozoa</taxon>
        <taxon>Arthropoda</taxon>
        <taxon>Hexapoda</taxon>
        <taxon>Collembola</taxon>
        <taxon>Symphypleona</taxon>
        <taxon>Sminthuridae</taxon>
        <taxon>Allacma</taxon>
    </lineage>
</organism>
<dbReference type="Proteomes" id="UP000708208">
    <property type="component" value="Unassembled WGS sequence"/>
</dbReference>
<keyword evidence="7" id="KW-1185">Reference proteome</keyword>
<keyword evidence="2" id="KW-0175">Coiled coil</keyword>
<dbReference type="Pfam" id="PF13870">
    <property type="entry name" value="CCDC113_CCDC96_CC"/>
    <property type="match status" value="1"/>
</dbReference>
<evidence type="ECO:0000313" key="7">
    <source>
        <dbReference type="Proteomes" id="UP000708208"/>
    </source>
</evidence>
<evidence type="ECO:0000256" key="2">
    <source>
        <dbReference type="ARBA" id="ARBA00023054"/>
    </source>
</evidence>
<dbReference type="EMBL" id="CAJVCH010075851">
    <property type="protein sequence ID" value="CAG7720985.1"/>
    <property type="molecule type" value="Genomic_DNA"/>
</dbReference>
<evidence type="ECO:0000259" key="5">
    <source>
        <dbReference type="Pfam" id="PF13870"/>
    </source>
</evidence>
<dbReference type="PANTHER" id="PTHR15654">
    <property type="entry name" value="COILED-COIL DOMAIN-CONTAINING PROTEIN 113-RELATED"/>
    <property type="match status" value="1"/>
</dbReference>
<feature type="region of interest" description="Disordered" evidence="4">
    <location>
        <begin position="185"/>
        <end position="233"/>
    </location>
</feature>
<dbReference type="InterPro" id="IPR025254">
    <property type="entry name" value="CCDC113/CCDC96_CC"/>
</dbReference>
<keyword evidence="3" id="KW-0966">Cell projection</keyword>
<dbReference type="AlphaFoldDB" id="A0A8J2JIN6"/>